<dbReference type="Gene3D" id="3.40.50.720">
    <property type="entry name" value="NAD(P)-binding Rossmann-like Domain"/>
    <property type="match status" value="1"/>
</dbReference>
<dbReference type="KEGG" id="hsn:DV733_04395"/>
<accession>A0A4D6HA28</accession>
<keyword evidence="5" id="KW-1185">Reference proteome</keyword>
<feature type="region of interest" description="Disordered" evidence="1">
    <location>
        <begin position="351"/>
        <end position="370"/>
    </location>
</feature>
<evidence type="ECO:0000313" key="5">
    <source>
        <dbReference type="Proteomes" id="UP000296706"/>
    </source>
</evidence>
<dbReference type="Pfam" id="PF13478">
    <property type="entry name" value="XdhC_C"/>
    <property type="match status" value="1"/>
</dbReference>
<evidence type="ECO:0000259" key="2">
    <source>
        <dbReference type="Pfam" id="PF02625"/>
    </source>
</evidence>
<feature type="domain" description="XdhC Rossmann" evidence="3">
    <location>
        <begin position="203"/>
        <end position="346"/>
    </location>
</feature>
<reference evidence="4 5" key="1">
    <citation type="journal article" date="2019" name="Nat. Commun.">
        <title>A new type of DNA phosphorothioation-based antiviral system in archaea.</title>
        <authorList>
            <person name="Xiong L."/>
            <person name="Liu S."/>
            <person name="Chen S."/>
            <person name="Xiao Y."/>
            <person name="Zhu B."/>
            <person name="Gao Y."/>
            <person name="Zhang Y."/>
            <person name="Chen B."/>
            <person name="Luo J."/>
            <person name="Deng Z."/>
            <person name="Chen X."/>
            <person name="Wang L."/>
            <person name="Chen S."/>
        </authorList>
    </citation>
    <scope>NUCLEOTIDE SEQUENCE [LARGE SCALE GENOMIC DNA]</scope>
    <source>
        <strain evidence="4 5">CBA1105</strain>
    </source>
</reference>
<dbReference type="RefSeq" id="WP_049993973.1">
    <property type="nucleotide sequence ID" value="NZ_CP031310.1"/>
</dbReference>
<dbReference type="InterPro" id="IPR052698">
    <property type="entry name" value="MoCofactor_Util/Proc"/>
</dbReference>
<protein>
    <submittedName>
        <fullName evidence="4">XdhC family protein</fullName>
    </submittedName>
</protein>
<sequence>MSAPADRWPAADPTLYRRLREQDDPGVLATVVSVEGAAYRRPGAKMLVDTDGDAIGAITAGCLRDRIVEAALAVRETATPRVVAFDLADDDTWDLASGCDGRIEVLLEPVGEAIRDALGAVADRRAVTLITAVESSHPEVAVGDRAVVDAGVNSHDERGRTLPADVSEAPQVQSVETTAMRTVETADGEVTVLVDPIEPPPRLLLFGSRPDLRPVAWLGRAVGFDVVVASPRGGAATDETAPAAHEVLASHPTDLPAHTDRWTYPVVLSHNAIDDQIAVEALLTDSPVPYVGLLGSRDRSRRLLEAIEDDGVELTDDQLDRLSTPVGLDLGGDGPTAVALSVVGEVHAVHHGAPGGRLRDQSGPIHDRPQ</sequence>
<evidence type="ECO:0000259" key="3">
    <source>
        <dbReference type="Pfam" id="PF13478"/>
    </source>
</evidence>
<dbReference type="STRING" id="1457250.GCA_000755225_03183"/>
<dbReference type="EMBL" id="CP031310">
    <property type="protein sequence ID" value="QCC50525.1"/>
    <property type="molecule type" value="Genomic_DNA"/>
</dbReference>
<evidence type="ECO:0000313" key="4">
    <source>
        <dbReference type="EMBL" id="QCC50525.1"/>
    </source>
</evidence>
<dbReference type="AlphaFoldDB" id="A0A4D6HA28"/>
<name>A0A4D6HA28_9EURY</name>
<organism evidence="4 5">
    <name type="scientific">Halapricum salinum</name>
    <dbReference type="NCBI Taxonomy" id="1457250"/>
    <lineage>
        <taxon>Archaea</taxon>
        <taxon>Methanobacteriati</taxon>
        <taxon>Methanobacteriota</taxon>
        <taxon>Stenosarchaea group</taxon>
        <taxon>Halobacteria</taxon>
        <taxon>Halobacteriales</taxon>
        <taxon>Haloarculaceae</taxon>
        <taxon>Halapricum</taxon>
    </lineage>
</organism>
<dbReference type="InterPro" id="IPR003777">
    <property type="entry name" value="XdhC_CoxI"/>
</dbReference>
<dbReference type="Proteomes" id="UP000296706">
    <property type="component" value="Chromosome"/>
</dbReference>
<dbReference type="PANTHER" id="PTHR30388:SF6">
    <property type="entry name" value="XANTHINE DEHYDROGENASE SUBUNIT A-RELATED"/>
    <property type="match status" value="1"/>
</dbReference>
<dbReference type="InterPro" id="IPR027051">
    <property type="entry name" value="XdhC_Rossmann_dom"/>
</dbReference>
<dbReference type="GeneID" id="39847078"/>
<evidence type="ECO:0000256" key="1">
    <source>
        <dbReference type="SAM" id="MobiDB-lite"/>
    </source>
</evidence>
<feature type="domain" description="XdhC- CoxI" evidence="2">
    <location>
        <begin position="20"/>
        <end position="86"/>
    </location>
</feature>
<gene>
    <name evidence="4" type="ORF">DV733_04395</name>
</gene>
<dbReference type="OrthoDB" id="33067at2157"/>
<dbReference type="Pfam" id="PF02625">
    <property type="entry name" value="XdhC_CoxI"/>
    <property type="match status" value="1"/>
</dbReference>
<proteinExistence type="predicted"/>
<dbReference type="PANTHER" id="PTHR30388">
    <property type="entry name" value="ALDEHYDE OXIDOREDUCTASE MOLYBDENUM COFACTOR ASSEMBLY PROTEIN"/>
    <property type="match status" value="1"/>
</dbReference>
<feature type="compositionally biased region" description="Basic and acidic residues" evidence="1">
    <location>
        <begin position="357"/>
        <end position="370"/>
    </location>
</feature>